<reference evidence="1" key="1">
    <citation type="submission" date="2014-09" db="EMBL/GenBank/DDBJ databases">
        <authorList>
            <person name="Magalhaes I.L.F."/>
            <person name="Oliveira U."/>
            <person name="Santos F.R."/>
            <person name="Vidigal T.H.D.A."/>
            <person name="Brescovit A.D."/>
            <person name="Santos A.J."/>
        </authorList>
    </citation>
    <scope>NUCLEOTIDE SEQUENCE</scope>
    <source>
        <tissue evidence="1">Shoot tissue taken approximately 20 cm above the soil surface</tissue>
    </source>
</reference>
<name>A0A0A9E8X4_ARUDO</name>
<accession>A0A0A9E8X4</accession>
<organism evidence="1">
    <name type="scientific">Arundo donax</name>
    <name type="common">Giant reed</name>
    <name type="synonym">Donax arundinaceus</name>
    <dbReference type="NCBI Taxonomy" id="35708"/>
    <lineage>
        <taxon>Eukaryota</taxon>
        <taxon>Viridiplantae</taxon>
        <taxon>Streptophyta</taxon>
        <taxon>Embryophyta</taxon>
        <taxon>Tracheophyta</taxon>
        <taxon>Spermatophyta</taxon>
        <taxon>Magnoliopsida</taxon>
        <taxon>Liliopsida</taxon>
        <taxon>Poales</taxon>
        <taxon>Poaceae</taxon>
        <taxon>PACMAD clade</taxon>
        <taxon>Arundinoideae</taxon>
        <taxon>Arundineae</taxon>
        <taxon>Arundo</taxon>
    </lineage>
</organism>
<proteinExistence type="predicted"/>
<dbReference type="AlphaFoldDB" id="A0A0A9E8X4"/>
<sequence length="36" mass="4272">MVCAWQMHWFTQSILEKSSNIEFIQKDAQGDQKMVL</sequence>
<reference evidence="1" key="2">
    <citation type="journal article" date="2015" name="Data Brief">
        <title>Shoot transcriptome of the giant reed, Arundo donax.</title>
        <authorList>
            <person name="Barrero R.A."/>
            <person name="Guerrero F.D."/>
            <person name="Moolhuijzen P."/>
            <person name="Goolsby J.A."/>
            <person name="Tidwell J."/>
            <person name="Bellgard S.E."/>
            <person name="Bellgard M.I."/>
        </authorList>
    </citation>
    <scope>NUCLEOTIDE SEQUENCE</scope>
    <source>
        <tissue evidence="1">Shoot tissue taken approximately 20 cm above the soil surface</tissue>
    </source>
</reference>
<evidence type="ECO:0000313" key="1">
    <source>
        <dbReference type="EMBL" id="JAD92447.1"/>
    </source>
</evidence>
<protein>
    <submittedName>
        <fullName evidence="1">Uncharacterized protein</fullName>
    </submittedName>
</protein>
<dbReference type="EMBL" id="GBRH01205448">
    <property type="protein sequence ID" value="JAD92447.1"/>
    <property type="molecule type" value="Transcribed_RNA"/>
</dbReference>